<gene>
    <name evidence="1" type="ORF">AYI70_g1819</name>
</gene>
<keyword evidence="2" id="KW-1185">Reference proteome</keyword>
<dbReference type="PANTHER" id="PTHR32470:SF2">
    <property type="entry name" value="NADH DEHYDROGENASE [UBIQUINONE] 1 ALPHA SUBCOMPLEX ASSEMBLY FACTOR 2"/>
    <property type="match status" value="1"/>
</dbReference>
<dbReference type="PANTHER" id="PTHR32470">
    <property type="entry name" value="ADH DEHYDROGENASE [UBIQUINONE] 1 ALPHA SUBCOMPLEX ASSEMBLY FACTOR 2"/>
    <property type="match status" value="1"/>
</dbReference>
<dbReference type="AlphaFoldDB" id="A0A1R1YB59"/>
<evidence type="ECO:0000313" key="2">
    <source>
        <dbReference type="Proteomes" id="UP000187283"/>
    </source>
</evidence>
<proteinExistence type="predicted"/>
<dbReference type="OrthoDB" id="10255576at2759"/>
<dbReference type="EMBL" id="LSSN01000412">
    <property type="protein sequence ID" value="OMJ24100.1"/>
    <property type="molecule type" value="Genomic_DNA"/>
</dbReference>
<organism evidence="1 2">
    <name type="scientific">Smittium culicis</name>
    <dbReference type="NCBI Taxonomy" id="133412"/>
    <lineage>
        <taxon>Eukaryota</taxon>
        <taxon>Fungi</taxon>
        <taxon>Fungi incertae sedis</taxon>
        <taxon>Zoopagomycota</taxon>
        <taxon>Kickxellomycotina</taxon>
        <taxon>Harpellomycetes</taxon>
        <taxon>Harpellales</taxon>
        <taxon>Legeriomycetaceae</taxon>
        <taxon>Smittium</taxon>
    </lineage>
</organism>
<sequence length="79" mass="9389">MRSKRTVEYFGGKQGSDFNSLNLPVQWQSWMRHTRPIPPSQQEIIDDLERIKQLRIKVDLINKRDEEAKLLESQEKPNP</sequence>
<name>A0A1R1YB59_9FUNG</name>
<comment type="caution">
    <text evidence="1">The sequence shown here is derived from an EMBL/GenBank/DDBJ whole genome shotgun (WGS) entry which is preliminary data.</text>
</comment>
<accession>A0A1R1YB59</accession>
<evidence type="ECO:0000313" key="1">
    <source>
        <dbReference type="EMBL" id="OMJ24100.1"/>
    </source>
</evidence>
<dbReference type="GO" id="GO:0032981">
    <property type="term" value="P:mitochondrial respiratory chain complex I assembly"/>
    <property type="evidence" value="ECO:0007669"/>
    <property type="project" value="TreeGrafter"/>
</dbReference>
<protein>
    <submittedName>
        <fullName evidence="1">Mimitin, mitochondrial</fullName>
    </submittedName>
</protein>
<dbReference type="Proteomes" id="UP000187283">
    <property type="component" value="Unassembled WGS sequence"/>
</dbReference>
<dbReference type="GO" id="GO:0005739">
    <property type="term" value="C:mitochondrion"/>
    <property type="evidence" value="ECO:0007669"/>
    <property type="project" value="TreeGrafter"/>
</dbReference>
<reference evidence="1 2" key="1">
    <citation type="submission" date="2017-01" db="EMBL/GenBank/DDBJ databases">
        <authorList>
            <person name="Mah S.A."/>
            <person name="Swanson W.J."/>
            <person name="Moy G.W."/>
            <person name="Vacquier V.D."/>
        </authorList>
    </citation>
    <scope>NUCLEOTIDE SEQUENCE [LARGE SCALE GENOMIC DNA]</scope>
    <source>
        <strain evidence="1 2">GSMNP</strain>
    </source>
</reference>
<dbReference type="STRING" id="133412.A0A1R1YB59"/>
<dbReference type="InterPro" id="IPR052618">
    <property type="entry name" value="ComplexI_NDUFA12"/>
</dbReference>